<evidence type="ECO:0000256" key="4">
    <source>
        <dbReference type="ARBA" id="ARBA00022553"/>
    </source>
</evidence>
<dbReference type="InterPro" id="IPR005900">
    <property type="entry name" value="6-phosphogluconolactonase_DevB"/>
</dbReference>
<dbReference type="EC" id="3.1.1.31" evidence="6"/>
<dbReference type="PANTHER" id="PTHR11054:SF22">
    <property type="entry name" value="6-PHOSPHOGLUCONOLACTONASE 3, CHLOROPLASTIC"/>
    <property type="match status" value="1"/>
</dbReference>
<reference evidence="8" key="3">
    <citation type="submission" date="2014-11" db="UniProtKB">
        <authorList>
            <consortium name="EnsemblProtists"/>
        </authorList>
    </citation>
    <scope>IDENTIFICATION</scope>
    <source>
        <strain evidence="8">DAOM BR144</strain>
    </source>
</reference>
<reference evidence="9" key="2">
    <citation type="submission" date="2010-04" db="EMBL/GenBank/DDBJ databases">
        <authorList>
            <person name="Buell R."/>
            <person name="Hamilton J."/>
            <person name="Hostetler J."/>
        </authorList>
    </citation>
    <scope>NUCLEOTIDE SEQUENCE [LARGE SCALE GENOMIC DNA]</scope>
    <source>
        <strain evidence="9">DAOM:BR144</strain>
    </source>
</reference>
<comment type="similarity">
    <text evidence="2 6">Belongs to the glucosamine/galactosamine-6-phosphate isomerase family. 6-phosphogluconolactonase subfamily.</text>
</comment>
<comment type="subcellular location">
    <subcellularLocation>
        <location evidence="1">Cytoplasm</location>
    </subcellularLocation>
</comment>
<comment type="catalytic activity">
    <reaction evidence="6">
        <text>6-phospho-D-glucono-1,5-lactone + H2O = 6-phospho-D-gluconate + H(+)</text>
        <dbReference type="Rhea" id="RHEA:12556"/>
        <dbReference type="ChEBI" id="CHEBI:15377"/>
        <dbReference type="ChEBI" id="CHEBI:15378"/>
        <dbReference type="ChEBI" id="CHEBI:57955"/>
        <dbReference type="ChEBI" id="CHEBI:58759"/>
        <dbReference type="EC" id="3.1.1.31"/>
    </reaction>
</comment>
<feature type="domain" description="Glucosamine/galactosamine-6-phosphate isomerase" evidence="7">
    <location>
        <begin position="8"/>
        <end position="228"/>
    </location>
</feature>
<evidence type="ECO:0000313" key="8">
    <source>
        <dbReference type="EnsemblProtists" id="PYU1_T002180"/>
    </source>
</evidence>
<dbReference type="AlphaFoldDB" id="K3WB39"/>
<accession>K3WB39</accession>
<dbReference type="OMA" id="YQLFEFE"/>
<dbReference type="GO" id="GO:0005975">
    <property type="term" value="P:carbohydrate metabolic process"/>
    <property type="evidence" value="ECO:0007669"/>
    <property type="project" value="UniProtKB-UniRule"/>
</dbReference>
<keyword evidence="4" id="KW-0597">Phosphoprotein</keyword>
<dbReference type="STRING" id="431595.K3WB39"/>
<dbReference type="Pfam" id="PF01182">
    <property type="entry name" value="Glucosamine_iso"/>
    <property type="match status" value="1"/>
</dbReference>
<dbReference type="InterPro" id="IPR037171">
    <property type="entry name" value="NagB/RpiA_transferase-like"/>
</dbReference>
<dbReference type="UniPathway" id="UPA00115">
    <property type="reaction ID" value="UER00409"/>
</dbReference>
<evidence type="ECO:0000256" key="6">
    <source>
        <dbReference type="RuleBase" id="RU365095"/>
    </source>
</evidence>
<name>K3WB39_GLOUD</name>
<dbReference type="CDD" id="cd01400">
    <property type="entry name" value="6PGL"/>
    <property type="match status" value="1"/>
</dbReference>
<organism evidence="8 9">
    <name type="scientific">Globisporangium ultimum (strain ATCC 200006 / CBS 805.95 / DAOM BR144)</name>
    <name type="common">Pythium ultimum</name>
    <dbReference type="NCBI Taxonomy" id="431595"/>
    <lineage>
        <taxon>Eukaryota</taxon>
        <taxon>Sar</taxon>
        <taxon>Stramenopiles</taxon>
        <taxon>Oomycota</taxon>
        <taxon>Peronosporomycetes</taxon>
        <taxon>Pythiales</taxon>
        <taxon>Pythiaceae</taxon>
        <taxon>Globisporangium</taxon>
    </lineage>
</organism>
<dbReference type="VEuPathDB" id="FungiDB:PYU1_G002178"/>
<reference evidence="9" key="1">
    <citation type="journal article" date="2010" name="Genome Biol.">
        <title>Genome sequence of the necrotrophic plant pathogen Pythium ultimum reveals original pathogenicity mechanisms and effector repertoire.</title>
        <authorList>
            <person name="Levesque C.A."/>
            <person name="Brouwer H."/>
            <person name="Cano L."/>
            <person name="Hamilton J.P."/>
            <person name="Holt C."/>
            <person name="Huitema E."/>
            <person name="Raffaele S."/>
            <person name="Robideau G.P."/>
            <person name="Thines M."/>
            <person name="Win J."/>
            <person name="Zerillo M.M."/>
            <person name="Beakes G.W."/>
            <person name="Boore J.L."/>
            <person name="Busam D."/>
            <person name="Dumas B."/>
            <person name="Ferriera S."/>
            <person name="Fuerstenberg S.I."/>
            <person name="Gachon C.M."/>
            <person name="Gaulin E."/>
            <person name="Govers F."/>
            <person name="Grenville-Briggs L."/>
            <person name="Horner N."/>
            <person name="Hostetler J."/>
            <person name="Jiang R.H."/>
            <person name="Johnson J."/>
            <person name="Krajaejun T."/>
            <person name="Lin H."/>
            <person name="Meijer H.J."/>
            <person name="Moore B."/>
            <person name="Morris P."/>
            <person name="Phuntmart V."/>
            <person name="Puiu D."/>
            <person name="Shetty J."/>
            <person name="Stajich J.E."/>
            <person name="Tripathy S."/>
            <person name="Wawra S."/>
            <person name="van West P."/>
            <person name="Whitty B.R."/>
            <person name="Coutinho P.M."/>
            <person name="Henrissat B."/>
            <person name="Martin F."/>
            <person name="Thomas P.D."/>
            <person name="Tyler B.M."/>
            <person name="De Vries R.P."/>
            <person name="Kamoun S."/>
            <person name="Yandell M."/>
            <person name="Tisserat N."/>
            <person name="Buell C.R."/>
        </authorList>
    </citation>
    <scope>NUCLEOTIDE SEQUENCE</scope>
    <source>
        <strain evidence="9">DAOM:BR144</strain>
    </source>
</reference>
<dbReference type="FunFam" id="3.40.50.1360:FF:000017">
    <property type="entry name" value="6-phosphogluconolactonase-like protein"/>
    <property type="match status" value="1"/>
</dbReference>
<evidence type="ECO:0000259" key="7">
    <source>
        <dbReference type="Pfam" id="PF01182"/>
    </source>
</evidence>
<keyword evidence="9" id="KW-1185">Reference proteome</keyword>
<dbReference type="SUPFAM" id="SSF100950">
    <property type="entry name" value="NagB/RpiA/CoA transferase-like"/>
    <property type="match status" value="1"/>
</dbReference>
<dbReference type="GO" id="GO:0006098">
    <property type="term" value="P:pentose-phosphate shunt"/>
    <property type="evidence" value="ECO:0007669"/>
    <property type="project" value="UniProtKB-UniPathway"/>
</dbReference>
<comment type="pathway">
    <text evidence="6">Carbohydrate degradation; pentose phosphate pathway; D-ribulose 5-phosphate from D-glucose 6-phosphate (oxidative stage): step 2/3.</text>
</comment>
<protein>
    <recommendedName>
        <fullName evidence="6">6-phosphogluconolactonase</fullName>
        <shortName evidence="6">6PGL</shortName>
        <ecNumber evidence="6">3.1.1.31</ecNumber>
    </recommendedName>
</protein>
<dbReference type="GO" id="GO:0005737">
    <property type="term" value="C:cytoplasm"/>
    <property type="evidence" value="ECO:0007669"/>
    <property type="project" value="UniProtKB-SubCell"/>
</dbReference>
<dbReference type="InterPro" id="IPR039104">
    <property type="entry name" value="6PGL"/>
</dbReference>
<proteinExistence type="inferred from homology"/>
<keyword evidence="6" id="KW-0378">Hydrolase</keyword>
<dbReference type="Gene3D" id="3.40.50.1360">
    <property type="match status" value="1"/>
</dbReference>
<evidence type="ECO:0000313" key="9">
    <source>
        <dbReference type="Proteomes" id="UP000019132"/>
    </source>
</evidence>
<dbReference type="NCBIfam" id="TIGR01198">
    <property type="entry name" value="pgl"/>
    <property type="match status" value="1"/>
</dbReference>
<sequence length="238" mass="25498">MVTVVRPTADEVGSAVGELVLSVSQKAIATHGRFTLALSGGSLPKILNKGLAAIQGDVDYSKWHVYFADERCVPLDSDDSNYKACKEALFDHIAIPAAQIYTIDASLSPEAAAVDYTAKLASVWGSELPRFDLILLGMGPDGHTCSLFPGHKLLKEDKLFVASIEDSPKPPPQRITLTYPVVNNAEHVAFVATGAGKADLMPHMVGTEKRDPPLPAAAVKPKNGTVYWYIDQDAASKL</sequence>
<dbReference type="eggNOG" id="KOG3147">
    <property type="taxonomic scope" value="Eukaryota"/>
</dbReference>
<dbReference type="PANTHER" id="PTHR11054">
    <property type="entry name" value="6-PHOSPHOGLUCONOLACTONASE"/>
    <property type="match status" value="1"/>
</dbReference>
<dbReference type="InParanoid" id="K3WB39"/>
<evidence type="ECO:0000256" key="2">
    <source>
        <dbReference type="ARBA" id="ARBA00010662"/>
    </source>
</evidence>
<evidence type="ECO:0000256" key="3">
    <source>
        <dbReference type="ARBA" id="ARBA00022490"/>
    </source>
</evidence>
<dbReference type="InterPro" id="IPR006148">
    <property type="entry name" value="Glc/Gal-6P_isomerase"/>
</dbReference>
<dbReference type="GO" id="GO:0017057">
    <property type="term" value="F:6-phosphogluconolactonase activity"/>
    <property type="evidence" value="ECO:0007669"/>
    <property type="project" value="UniProtKB-UniRule"/>
</dbReference>
<comment type="function">
    <text evidence="6">Hydrolysis of 6-phosphogluconolactone to 6-phosphogluconate.</text>
</comment>
<dbReference type="EnsemblProtists" id="PYU1_T002180">
    <property type="protein sequence ID" value="PYU1_T002180"/>
    <property type="gene ID" value="PYU1_G002178"/>
</dbReference>
<keyword evidence="3" id="KW-0963">Cytoplasm</keyword>
<evidence type="ECO:0000256" key="5">
    <source>
        <dbReference type="ARBA" id="ARBA00054376"/>
    </source>
</evidence>
<dbReference type="Proteomes" id="UP000019132">
    <property type="component" value="Unassembled WGS sequence"/>
</dbReference>
<dbReference type="GO" id="GO:0006409">
    <property type="term" value="P:tRNA export from nucleus"/>
    <property type="evidence" value="ECO:0007669"/>
    <property type="project" value="UniProtKB-ARBA"/>
</dbReference>
<dbReference type="HOGENOM" id="CLU_053947_0_1_1"/>
<comment type="function">
    <text evidence="5">May be involved in regulation of tRNA subcellular distribution.</text>
</comment>
<evidence type="ECO:0000256" key="1">
    <source>
        <dbReference type="ARBA" id="ARBA00004496"/>
    </source>
</evidence>